<accession>A0A1F6TB25</accession>
<dbReference type="PROSITE" id="PS51257">
    <property type="entry name" value="PROKAR_LIPOPROTEIN"/>
    <property type="match status" value="1"/>
</dbReference>
<dbReference type="AlphaFoldDB" id="A0A1F6TB25"/>
<dbReference type="Proteomes" id="UP000177925">
    <property type="component" value="Unassembled WGS sequence"/>
</dbReference>
<proteinExistence type="predicted"/>
<organism evidence="2 3">
    <name type="scientific">Candidatus Muproteobacteria bacterium RBG_16_64_11</name>
    <dbReference type="NCBI Taxonomy" id="1817758"/>
    <lineage>
        <taxon>Bacteria</taxon>
        <taxon>Pseudomonadati</taxon>
        <taxon>Pseudomonadota</taxon>
        <taxon>Candidatus Muproteobacteria</taxon>
    </lineage>
</organism>
<evidence type="ECO:0008006" key="4">
    <source>
        <dbReference type="Google" id="ProtNLM"/>
    </source>
</evidence>
<dbReference type="Pfam" id="PF06804">
    <property type="entry name" value="Lipoprotein_18"/>
    <property type="match status" value="1"/>
</dbReference>
<evidence type="ECO:0000313" key="3">
    <source>
        <dbReference type="Proteomes" id="UP000177925"/>
    </source>
</evidence>
<feature type="region of interest" description="Disordered" evidence="1">
    <location>
        <begin position="34"/>
        <end position="87"/>
    </location>
</feature>
<dbReference type="InterPro" id="IPR042268">
    <property type="entry name" value="BamC_C"/>
</dbReference>
<gene>
    <name evidence="2" type="ORF">A2150_01145</name>
</gene>
<reference evidence="2 3" key="1">
    <citation type="journal article" date="2016" name="Nat. Commun.">
        <title>Thousands of microbial genomes shed light on interconnected biogeochemical processes in an aquifer system.</title>
        <authorList>
            <person name="Anantharaman K."/>
            <person name="Brown C.T."/>
            <person name="Hug L.A."/>
            <person name="Sharon I."/>
            <person name="Castelle C.J."/>
            <person name="Probst A.J."/>
            <person name="Thomas B.C."/>
            <person name="Singh A."/>
            <person name="Wilkins M.J."/>
            <person name="Karaoz U."/>
            <person name="Brodie E.L."/>
            <person name="Williams K.H."/>
            <person name="Hubbard S.S."/>
            <person name="Banfield J.F."/>
        </authorList>
    </citation>
    <scope>NUCLEOTIDE SEQUENCE [LARGE SCALE GENOMIC DNA]</scope>
</reference>
<protein>
    <recommendedName>
        <fullName evidence="4">Outer membrane protein assembly factor BamC</fullName>
    </recommendedName>
</protein>
<comment type="caution">
    <text evidence="2">The sequence shown here is derived from an EMBL/GenBank/DDBJ whole genome shotgun (WGS) entry which is preliminary data.</text>
</comment>
<evidence type="ECO:0000256" key="1">
    <source>
        <dbReference type="SAM" id="MobiDB-lite"/>
    </source>
</evidence>
<dbReference type="EMBL" id="MFSS01000094">
    <property type="protein sequence ID" value="OGI42279.1"/>
    <property type="molecule type" value="Genomic_DNA"/>
</dbReference>
<sequence length="375" mass="41034">MTKRWVGGTALLLTVALVGGCSMFGPKDEKKISYQTKTAAPPSLEVPPDLSSPSAEGSLPVPDSGRAATYSGYTTTQQQAAAKPTTAVVPDSSTMRIERAGTQRWLVVQGDPDALWPAVRAFFVKNGLGIATENRESGVMETVWAENRATIADDFIYRYLSKVFPNIYSAGLKDKFRARLERGQMPGTTDIFLSHRGMEEVVPENVAIGSSSSVWQPRAPDPEIENEMLRLLMVRLGADEKKARGVVAGTAAGGVERARVGRDAQGYPVLTVEDTLDRAWRRIGLSLDRVGFTVEDRDRSKGVYYVRYIDPAKESGEKGMFSWLIGDDKKADIRYQINLTAAGNATEVGVLDSNGTRDKSKTGERILNLLHEQMK</sequence>
<evidence type="ECO:0000313" key="2">
    <source>
        <dbReference type="EMBL" id="OGI42279.1"/>
    </source>
</evidence>
<dbReference type="STRING" id="1817758.A2150_01145"/>
<feature type="compositionally biased region" description="Low complexity" evidence="1">
    <location>
        <begin position="67"/>
        <end position="87"/>
    </location>
</feature>
<name>A0A1F6TB25_9PROT</name>
<dbReference type="Gene3D" id="3.30.310.170">
    <property type="entry name" value="Outer membrane protein assembly factor BamC"/>
    <property type="match status" value="1"/>
</dbReference>
<dbReference type="InterPro" id="IPR010653">
    <property type="entry name" value="NlpB/DapX"/>
</dbReference>